<sequence>MYYNRSRSPAPYSERSFSPGLSYSNYSSDLTSRSFSPRNRSVQRVLDTDFGRLERSRSPVRDHSLTRTTALRPLTSSTLSGDISPGLRRKELGLTSQLTSDSRGSPVNWLGGDDFRKTKKLL</sequence>
<evidence type="ECO:0000256" key="1">
    <source>
        <dbReference type="SAM" id="MobiDB-lite"/>
    </source>
</evidence>
<dbReference type="AlphaFoldDB" id="A0AAV4NJK0"/>
<name>A0AAV4NJK0_CAEEX</name>
<evidence type="ECO:0000313" key="2">
    <source>
        <dbReference type="EMBL" id="GIX83915.1"/>
    </source>
</evidence>
<proteinExistence type="predicted"/>
<feature type="region of interest" description="Disordered" evidence="1">
    <location>
        <begin position="1"/>
        <end position="23"/>
    </location>
</feature>
<keyword evidence="3" id="KW-1185">Reference proteome</keyword>
<gene>
    <name evidence="2" type="primary">AVEN_65331_1</name>
    <name evidence="2" type="ORF">CEXT_268691</name>
</gene>
<dbReference type="Proteomes" id="UP001054945">
    <property type="component" value="Unassembled WGS sequence"/>
</dbReference>
<feature type="compositionally biased region" description="Polar residues" evidence="1">
    <location>
        <begin position="66"/>
        <end position="81"/>
    </location>
</feature>
<reference evidence="2 3" key="1">
    <citation type="submission" date="2021-06" db="EMBL/GenBank/DDBJ databases">
        <title>Caerostris extrusa draft genome.</title>
        <authorList>
            <person name="Kono N."/>
            <person name="Arakawa K."/>
        </authorList>
    </citation>
    <scope>NUCLEOTIDE SEQUENCE [LARGE SCALE GENOMIC DNA]</scope>
</reference>
<feature type="region of interest" description="Disordered" evidence="1">
    <location>
        <begin position="56"/>
        <end position="88"/>
    </location>
</feature>
<organism evidence="2 3">
    <name type="scientific">Caerostris extrusa</name>
    <name type="common">Bark spider</name>
    <name type="synonym">Caerostris bankana</name>
    <dbReference type="NCBI Taxonomy" id="172846"/>
    <lineage>
        <taxon>Eukaryota</taxon>
        <taxon>Metazoa</taxon>
        <taxon>Ecdysozoa</taxon>
        <taxon>Arthropoda</taxon>
        <taxon>Chelicerata</taxon>
        <taxon>Arachnida</taxon>
        <taxon>Araneae</taxon>
        <taxon>Araneomorphae</taxon>
        <taxon>Entelegynae</taxon>
        <taxon>Araneoidea</taxon>
        <taxon>Araneidae</taxon>
        <taxon>Caerostris</taxon>
    </lineage>
</organism>
<feature type="compositionally biased region" description="Basic and acidic residues" evidence="1">
    <location>
        <begin position="56"/>
        <end position="65"/>
    </location>
</feature>
<protein>
    <submittedName>
        <fullName evidence="2">Uncharacterized protein</fullName>
    </submittedName>
</protein>
<evidence type="ECO:0000313" key="3">
    <source>
        <dbReference type="Proteomes" id="UP001054945"/>
    </source>
</evidence>
<dbReference type="EMBL" id="BPLR01003381">
    <property type="protein sequence ID" value="GIX83915.1"/>
    <property type="molecule type" value="Genomic_DNA"/>
</dbReference>
<comment type="caution">
    <text evidence="2">The sequence shown here is derived from an EMBL/GenBank/DDBJ whole genome shotgun (WGS) entry which is preliminary data.</text>
</comment>
<accession>A0AAV4NJK0</accession>